<evidence type="ECO:0000259" key="1">
    <source>
        <dbReference type="Pfam" id="PF00675"/>
    </source>
</evidence>
<reference evidence="2" key="1">
    <citation type="journal article" date="2021" name="Sci. Adv.">
        <title>The American lobster genome reveals insights on longevity, neural, and immune adaptations.</title>
        <authorList>
            <person name="Polinski J.M."/>
            <person name="Zimin A.V."/>
            <person name="Clark K.F."/>
            <person name="Kohn A.B."/>
            <person name="Sadowski N."/>
            <person name="Timp W."/>
            <person name="Ptitsyn A."/>
            <person name="Khanna P."/>
            <person name="Romanova D.Y."/>
            <person name="Williams P."/>
            <person name="Greenwood S.J."/>
            <person name="Moroz L.L."/>
            <person name="Walt D.R."/>
            <person name="Bodnar A.G."/>
        </authorList>
    </citation>
    <scope>NUCLEOTIDE SEQUENCE</scope>
    <source>
        <strain evidence="2">GMGI-L3</strain>
    </source>
</reference>
<evidence type="ECO:0000313" key="3">
    <source>
        <dbReference type="Proteomes" id="UP000747542"/>
    </source>
</evidence>
<feature type="domain" description="Peptidase M16 N-terminal" evidence="1">
    <location>
        <begin position="33"/>
        <end position="168"/>
    </location>
</feature>
<dbReference type="InterPro" id="IPR011249">
    <property type="entry name" value="Metalloenz_LuxS/M16"/>
</dbReference>
<sequence>NRGFAAQAAAQQSSYTLPQHNSKVTTLPSGTVVASLENNAPVSHVALLFKAGSRYESASNQGAAHMLRACAGLATNNTTSFAITRTIQQAGGSLSAESGREHILYGLDVIRDNLDAGLEILREVGTQPAFKPWEIKSCVGRIKNELALRDPSIIAVELLHSAAFRNTVAMAVVGLGVDLRCCLCQWSQCTLMEKKLELLLWWGEIRQENGASVMVAVASAGASLAVAQQILGVGRALSMEAMQCTV</sequence>
<accession>A0A8J5K543</accession>
<dbReference type="PANTHER" id="PTHR11851:SF226">
    <property type="entry name" value="CYTOCHROME B-C1 COMPLEX SUBUNIT 2, MITOCHONDRIAL"/>
    <property type="match status" value="1"/>
</dbReference>
<dbReference type="GO" id="GO:0046872">
    <property type="term" value="F:metal ion binding"/>
    <property type="evidence" value="ECO:0007669"/>
    <property type="project" value="InterPro"/>
</dbReference>
<dbReference type="InterPro" id="IPR050361">
    <property type="entry name" value="MPP/UQCRC_Complex"/>
</dbReference>
<proteinExistence type="predicted"/>
<dbReference type="AlphaFoldDB" id="A0A8J5K543"/>
<dbReference type="PANTHER" id="PTHR11851">
    <property type="entry name" value="METALLOPROTEASE"/>
    <property type="match status" value="1"/>
</dbReference>
<dbReference type="GO" id="GO:0005739">
    <property type="term" value="C:mitochondrion"/>
    <property type="evidence" value="ECO:0007669"/>
    <property type="project" value="TreeGrafter"/>
</dbReference>
<dbReference type="SUPFAM" id="SSF63411">
    <property type="entry name" value="LuxS/MPP-like metallohydrolase"/>
    <property type="match status" value="1"/>
</dbReference>
<gene>
    <name evidence="2" type="primary">UQCRC2-L</name>
    <name evidence="2" type="ORF">Hamer_G019035</name>
</gene>
<dbReference type="Gene3D" id="3.30.830.10">
    <property type="entry name" value="Metalloenzyme, LuxS/M16 peptidase-like"/>
    <property type="match status" value="1"/>
</dbReference>
<dbReference type="Proteomes" id="UP000747542">
    <property type="component" value="Unassembled WGS sequence"/>
</dbReference>
<dbReference type="EMBL" id="JAHLQT010021370">
    <property type="protein sequence ID" value="KAG7167639.1"/>
    <property type="molecule type" value="Genomic_DNA"/>
</dbReference>
<protein>
    <submittedName>
        <fullName evidence="2">Cytochrome b-c1 complex subunit 2-like</fullName>
    </submittedName>
</protein>
<dbReference type="Pfam" id="PF00675">
    <property type="entry name" value="Peptidase_M16"/>
    <property type="match status" value="1"/>
</dbReference>
<organism evidence="2 3">
    <name type="scientific">Homarus americanus</name>
    <name type="common">American lobster</name>
    <dbReference type="NCBI Taxonomy" id="6706"/>
    <lineage>
        <taxon>Eukaryota</taxon>
        <taxon>Metazoa</taxon>
        <taxon>Ecdysozoa</taxon>
        <taxon>Arthropoda</taxon>
        <taxon>Crustacea</taxon>
        <taxon>Multicrustacea</taxon>
        <taxon>Malacostraca</taxon>
        <taxon>Eumalacostraca</taxon>
        <taxon>Eucarida</taxon>
        <taxon>Decapoda</taxon>
        <taxon>Pleocyemata</taxon>
        <taxon>Astacidea</taxon>
        <taxon>Nephropoidea</taxon>
        <taxon>Nephropidae</taxon>
        <taxon>Homarus</taxon>
    </lineage>
</organism>
<comment type="caution">
    <text evidence="2">The sequence shown here is derived from an EMBL/GenBank/DDBJ whole genome shotgun (WGS) entry which is preliminary data.</text>
</comment>
<feature type="non-terminal residue" evidence="2">
    <location>
        <position position="1"/>
    </location>
</feature>
<dbReference type="InterPro" id="IPR011765">
    <property type="entry name" value="Pept_M16_N"/>
</dbReference>
<name>A0A8J5K543_HOMAM</name>
<evidence type="ECO:0000313" key="2">
    <source>
        <dbReference type="EMBL" id="KAG7167639.1"/>
    </source>
</evidence>
<keyword evidence="3" id="KW-1185">Reference proteome</keyword>